<dbReference type="Gene3D" id="3.80.10.10">
    <property type="entry name" value="Ribonuclease Inhibitor"/>
    <property type="match status" value="1"/>
</dbReference>
<evidence type="ECO:0000313" key="1">
    <source>
        <dbReference type="EMBL" id="CRL05560.1"/>
    </source>
</evidence>
<gene>
    <name evidence="1" type="ORF">CLUMA_CG018070</name>
</gene>
<dbReference type="InterPro" id="IPR032675">
    <property type="entry name" value="LRR_dom_sf"/>
</dbReference>
<dbReference type="AlphaFoldDB" id="A0A1J1IZP8"/>
<dbReference type="OrthoDB" id="1600340at2759"/>
<name>A0A1J1IZP8_9DIPT</name>
<reference evidence="1 2" key="1">
    <citation type="submission" date="2015-04" db="EMBL/GenBank/DDBJ databases">
        <authorList>
            <person name="Syromyatnikov M.Y."/>
            <person name="Popov V.N."/>
        </authorList>
    </citation>
    <scope>NUCLEOTIDE SEQUENCE [LARGE SCALE GENOMIC DNA]</scope>
</reference>
<sequence length="178" mass="20516">MDHKHQSKHIRANVCFYEDSLQWNGTTYEPTYTCFISTTSIIDPNTRIMSWLEGKHRDGKSFDDVEAISFKNTSVHYFPLDLDKFFPNLRIVKIENCGLKSITRSDLNGLENIDTLFCPGNRITSLPNNLFTGMYKLRSVVFRRNRIKIMSSKVFTPIIKNLIRLDLTENVSIDAGST</sequence>
<proteinExistence type="predicted"/>
<evidence type="ECO:0000313" key="2">
    <source>
        <dbReference type="Proteomes" id="UP000183832"/>
    </source>
</evidence>
<accession>A0A1J1IZP8</accession>
<dbReference type="SUPFAM" id="SSF52058">
    <property type="entry name" value="L domain-like"/>
    <property type="match status" value="1"/>
</dbReference>
<protein>
    <submittedName>
        <fullName evidence="1">CLUMA_CG018070, isoform A</fullName>
    </submittedName>
</protein>
<organism evidence="1 2">
    <name type="scientific">Clunio marinus</name>
    <dbReference type="NCBI Taxonomy" id="568069"/>
    <lineage>
        <taxon>Eukaryota</taxon>
        <taxon>Metazoa</taxon>
        <taxon>Ecdysozoa</taxon>
        <taxon>Arthropoda</taxon>
        <taxon>Hexapoda</taxon>
        <taxon>Insecta</taxon>
        <taxon>Pterygota</taxon>
        <taxon>Neoptera</taxon>
        <taxon>Endopterygota</taxon>
        <taxon>Diptera</taxon>
        <taxon>Nematocera</taxon>
        <taxon>Chironomoidea</taxon>
        <taxon>Chironomidae</taxon>
        <taxon>Clunio</taxon>
    </lineage>
</organism>
<keyword evidence="2" id="KW-1185">Reference proteome</keyword>
<dbReference type="Proteomes" id="UP000183832">
    <property type="component" value="Unassembled WGS sequence"/>
</dbReference>
<dbReference type="EMBL" id="CVRI01000064">
    <property type="protein sequence ID" value="CRL05560.1"/>
    <property type="molecule type" value="Genomic_DNA"/>
</dbReference>
<dbReference type="STRING" id="568069.A0A1J1IZP8"/>